<gene>
    <name evidence="2" type="ORF">A3A97_01540</name>
</gene>
<evidence type="ECO:0000313" key="2">
    <source>
        <dbReference type="EMBL" id="OHA50756.1"/>
    </source>
</evidence>
<dbReference type="Proteomes" id="UP000176951">
    <property type="component" value="Unassembled WGS sequence"/>
</dbReference>
<dbReference type="AlphaFoldDB" id="A0A1G2PQX8"/>
<feature type="region of interest" description="Disordered" evidence="1">
    <location>
        <begin position="1"/>
        <end position="21"/>
    </location>
</feature>
<name>A0A1G2PQX8_9BACT</name>
<proteinExistence type="predicted"/>
<protein>
    <submittedName>
        <fullName evidence="2">Uncharacterized protein</fullName>
    </submittedName>
</protein>
<sequence length="119" mass="13630">MENPELSKNLEGREQAKPKSWVAWAGPGHEHEYTVNFEGYGSSRDFISQQFVEKLKAMLGEGFIVDNRGSRLEIHPPQDTKPFDAHFNVAGAMQACFGEEYKMEFVNMFKPEIETNPFE</sequence>
<comment type="caution">
    <text evidence="2">The sequence shown here is derived from an EMBL/GenBank/DDBJ whole genome shotgun (WGS) entry which is preliminary data.</text>
</comment>
<feature type="compositionally biased region" description="Basic and acidic residues" evidence="1">
    <location>
        <begin position="8"/>
        <end position="17"/>
    </location>
</feature>
<evidence type="ECO:0000256" key="1">
    <source>
        <dbReference type="SAM" id="MobiDB-lite"/>
    </source>
</evidence>
<evidence type="ECO:0000313" key="3">
    <source>
        <dbReference type="Proteomes" id="UP000176951"/>
    </source>
</evidence>
<accession>A0A1G2PQX8</accession>
<reference evidence="2 3" key="1">
    <citation type="journal article" date="2016" name="Nat. Commun.">
        <title>Thousands of microbial genomes shed light on interconnected biogeochemical processes in an aquifer system.</title>
        <authorList>
            <person name="Anantharaman K."/>
            <person name="Brown C.T."/>
            <person name="Hug L.A."/>
            <person name="Sharon I."/>
            <person name="Castelle C.J."/>
            <person name="Probst A.J."/>
            <person name="Thomas B.C."/>
            <person name="Singh A."/>
            <person name="Wilkins M.J."/>
            <person name="Karaoz U."/>
            <person name="Brodie E.L."/>
            <person name="Williams K.H."/>
            <person name="Hubbard S.S."/>
            <person name="Banfield J.F."/>
        </authorList>
    </citation>
    <scope>NUCLEOTIDE SEQUENCE [LARGE SCALE GENOMIC DNA]</scope>
</reference>
<dbReference type="EMBL" id="MHSW01000029">
    <property type="protein sequence ID" value="OHA50756.1"/>
    <property type="molecule type" value="Genomic_DNA"/>
</dbReference>
<organism evidence="2 3">
    <name type="scientific">Candidatus Terrybacteria bacterium RIFCSPLOWO2_01_FULL_40_23</name>
    <dbReference type="NCBI Taxonomy" id="1802366"/>
    <lineage>
        <taxon>Bacteria</taxon>
        <taxon>Candidatus Terryibacteriota</taxon>
    </lineage>
</organism>